<dbReference type="Pfam" id="PF00092">
    <property type="entry name" value="VWA"/>
    <property type="match status" value="2"/>
</dbReference>
<dbReference type="PANTHER" id="PTHR24020:SF20">
    <property type="entry name" value="PH DOMAIN-CONTAINING PROTEIN"/>
    <property type="match status" value="1"/>
</dbReference>
<gene>
    <name evidence="4" type="primary">ORF142227</name>
    <name evidence="3" type="synonym">ORF142221</name>
</gene>
<dbReference type="SMART" id="SM00327">
    <property type="entry name" value="VWA"/>
    <property type="match status" value="2"/>
</dbReference>
<dbReference type="Gene3D" id="3.40.50.410">
    <property type="entry name" value="von Willebrand factor, type A domain"/>
    <property type="match status" value="2"/>
</dbReference>
<protein>
    <recommendedName>
        <fullName evidence="2">VWFA domain-containing protein</fullName>
    </recommendedName>
</protein>
<dbReference type="AlphaFoldDB" id="A0A0B7AUQ7"/>
<organism evidence="4">
    <name type="scientific">Arion vulgaris</name>
    <dbReference type="NCBI Taxonomy" id="1028688"/>
    <lineage>
        <taxon>Eukaryota</taxon>
        <taxon>Metazoa</taxon>
        <taxon>Spiralia</taxon>
        <taxon>Lophotrochozoa</taxon>
        <taxon>Mollusca</taxon>
        <taxon>Gastropoda</taxon>
        <taxon>Heterobranchia</taxon>
        <taxon>Euthyneura</taxon>
        <taxon>Panpulmonata</taxon>
        <taxon>Eupulmonata</taxon>
        <taxon>Stylommatophora</taxon>
        <taxon>Helicina</taxon>
        <taxon>Arionoidea</taxon>
        <taxon>Arionidae</taxon>
        <taxon>Arion</taxon>
    </lineage>
</organism>
<dbReference type="PANTHER" id="PTHR24020">
    <property type="entry name" value="COLLAGEN ALPHA"/>
    <property type="match status" value="1"/>
</dbReference>
<feature type="domain" description="VWFA" evidence="2">
    <location>
        <begin position="135"/>
        <end position="312"/>
    </location>
</feature>
<feature type="region of interest" description="Disordered" evidence="1">
    <location>
        <begin position="603"/>
        <end position="630"/>
    </location>
</feature>
<evidence type="ECO:0000259" key="2">
    <source>
        <dbReference type="PROSITE" id="PS50234"/>
    </source>
</evidence>
<dbReference type="InterPro" id="IPR036465">
    <property type="entry name" value="vWFA_dom_sf"/>
</dbReference>
<dbReference type="PRINTS" id="PR00453">
    <property type="entry name" value="VWFADOMAIN"/>
</dbReference>
<dbReference type="SUPFAM" id="SSF53300">
    <property type="entry name" value="vWA-like"/>
    <property type="match status" value="2"/>
</dbReference>
<feature type="compositionally biased region" description="Basic and acidic residues" evidence="1">
    <location>
        <begin position="603"/>
        <end position="628"/>
    </location>
</feature>
<dbReference type="PROSITE" id="PS50234">
    <property type="entry name" value="VWFA"/>
    <property type="match status" value="2"/>
</dbReference>
<dbReference type="InterPro" id="IPR002035">
    <property type="entry name" value="VWF_A"/>
</dbReference>
<evidence type="ECO:0000256" key="1">
    <source>
        <dbReference type="SAM" id="MobiDB-lite"/>
    </source>
</evidence>
<feature type="domain" description="VWFA" evidence="2">
    <location>
        <begin position="340"/>
        <end position="509"/>
    </location>
</feature>
<dbReference type="EMBL" id="HACG01037480">
    <property type="protein sequence ID" value="CEK84345.1"/>
    <property type="molecule type" value="Transcribed_RNA"/>
</dbReference>
<dbReference type="EMBL" id="HACG01037482">
    <property type="protein sequence ID" value="CEK84347.1"/>
    <property type="molecule type" value="Transcribed_RNA"/>
</dbReference>
<name>A0A0B7AUQ7_9EUPU</name>
<sequence length="642" mass="70635">IMASSPSQQFVFQVTDFKALDGIKNIFAQTTCEVLTSTIAPSTIKPTTTAATTTTTTTTTTPTTTTSTTASTTTTTTPTSTTTTTTPTTTESTTTTAAPTPAKTTARKITNRTTTELLPQDEAKFDERCRGKPADIYFLLDASSSVWIGHFHDRVLPFVRDLVESFHISPLYTRVGLVTFSNDVNHEFGLSAHSDLKSLQSAIQPEHVEYLTGGTNTGDAIEYVMKNGFGSGEARKGVAQIIILTTDGLSQNPKRTAEASEKAREKGVYIFAVGVGQDIDEKELSYISSNPDEDFVFSVDNFKALSSITQLLAQKTCKAVSKDDSGIPDELYQCSKMASNVVFVYDYINSISASKVIVQDIISDFIHDVTIAAPLVKVGIVTQPCVGGTTPLQHFDDFQESLINIRRSYNIEYTELVRQARTVIFQSVPMTEQRVAILIVDDTTRNLDLLQIEVMRLKFTNVKVIIVAVGKVDEVVLEQLASTPYRQHVLRADSYSSMKDDKLDILRILCSRNPDEIFREFESVTSNTGLPWNNDNLNNKNSNEDRDSAIVKKEDQNNEDIINIISLPGSINKGHSHGISEEEVNAGSGMKGGTSWYDQDEKTLVTKDTNEESHSNNKDGSVSEHESEASTVPVYTFYFVPK</sequence>
<evidence type="ECO:0000313" key="3">
    <source>
        <dbReference type="EMBL" id="CEK84345.1"/>
    </source>
</evidence>
<accession>A0A0B7AUQ7</accession>
<feature type="non-terminal residue" evidence="4">
    <location>
        <position position="1"/>
    </location>
</feature>
<dbReference type="InterPro" id="IPR050525">
    <property type="entry name" value="ECM_Assembly_Org"/>
</dbReference>
<reference evidence="4" key="1">
    <citation type="submission" date="2014-12" db="EMBL/GenBank/DDBJ databases">
        <title>Insight into the proteome of Arion vulgaris.</title>
        <authorList>
            <person name="Aradska J."/>
            <person name="Bulat T."/>
            <person name="Smidak R."/>
            <person name="Sarate P."/>
            <person name="Gangsoo J."/>
            <person name="Sialana F."/>
            <person name="Bilban M."/>
            <person name="Lubec G."/>
        </authorList>
    </citation>
    <scope>NUCLEOTIDE SEQUENCE</scope>
    <source>
        <tissue evidence="4">Skin</tissue>
    </source>
</reference>
<feature type="region of interest" description="Disordered" evidence="1">
    <location>
        <begin position="48"/>
        <end position="103"/>
    </location>
</feature>
<proteinExistence type="predicted"/>
<evidence type="ECO:0000313" key="4">
    <source>
        <dbReference type="EMBL" id="CEK84347.1"/>
    </source>
</evidence>